<dbReference type="Pfam" id="PF07833">
    <property type="entry name" value="Cu_amine_oxidN1"/>
    <property type="match status" value="1"/>
</dbReference>
<dbReference type="InterPro" id="IPR036582">
    <property type="entry name" value="Mao_N_sf"/>
</dbReference>
<protein>
    <submittedName>
        <fullName evidence="3">Copper amine oxidase domain protein</fullName>
    </submittedName>
</protein>
<dbReference type="PATRIC" id="fig|1036673.3.peg.3414"/>
<evidence type="ECO:0000259" key="2">
    <source>
        <dbReference type="Pfam" id="PF07833"/>
    </source>
</evidence>
<name>F8FHF5_PAEMK</name>
<dbReference type="HOGENOM" id="CLU_542723_0_0_9"/>
<dbReference type="RefSeq" id="WP_013917420.1">
    <property type="nucleotide sequence ID" value="NC_015690.1"/>
</dbReference>
<reference evidence="4" key="1">
    <citation type="submission" date="2011-06" db="EMBL/GenBank/DDBJ databases">
        <title>Complete genome sequence of Paenibacillus mucilaginosus KNP414.</title>
        <authorList>
            <person name="Wang J."/>
            <person name="Hu S."/>
            <person name="Hu X."/>
            <person name="Zhang B."/>
            <person name="Dong D."/>
            <person name="Zhang S."/>
            <person name="Zhao K."/>
            <person name="Wu D."/>
        </authorList>
    </citation>
    <scope>NUCLEOTIDE SEQUENCE [LARGE SCALE GENOMIC DNA]</scope>
    <source>
        <strain evidence="4">KNP414</strain>
    </source>
</reference>
<dbReference type="SUPFAM" id="SSF55383">
    <property type="entry name" value="Copper amine oxidase, domain N"/>
    <property type="match status" value="1"/>
</dbReference>
<dbReference type="InterPro" id="IPR012854">
    <property type="entry name" value="Cu_amine_oxidase-like_N"/>
</dbReference>
<dbReference type="AlphaFoldDB" id="F8FHF5"/>
<organism evidence="3 4">
    <name type="scientific">Paenibacillus mucilaginosus (strain KNP414)</name>
    <dbReference type="NCBI Taxonomy" id="1036673"/>
    <lineage>
        <taxon>Bacteria</taxon>
        <taxon>Bacillati</taxon>
        <taxon>Bacillota</taxon>
        <taxon>Bacilli</taxon>
        <taxon>Bacillales</taxon>
        <taxon>Paenibacillaceae</taxon>
        <taxon>Paenibacillus</taxon>
    </lineage>
</organism>
<dbReference type="Proteomes" id="UP000006620">
    <property type="component" value="Chromosome"/>
</dbReference>
<dbReference type="Gene3D" id="3.30.457.10">
    <property type="entry name" value="Copper amine oxidase-like, N-terminal domain"/>
    <property type="match status" value="1"/>
</dbReference>
<dbReference type="EMBL" id="CP002869">
    <property type="protein sequence ID" value="AEI42263.1"/>
    <property type="molecule type" value="Genomic_DNA"/>
</dbReference>
<dbReference type="KEGG" id="pms:KNP414_03724"/>
<evidence type="ECO:0000313" key="4">
    <source>
        <dbReference type="Proteomes" id="UP000006620"/>
    </source>
</evidence>
<proteinExistence type="predicted"/>
<keyword evidence="1" id="KW-0732">Signal</keyword>
<feature type="signal peptide" evidence="1">
    <location>
        <begin position="1"/>
        <end position="22"/>
    </location>
</feature>
<reference evidence="3 4" key="2">
    <citation type="journal article" date="2013" name="Genome Announc.">
        <title>Genome Sequence of Growth-Improving Paenibacillus mucilaginosus Strain KNP414.</title>
        <authorList>
            <person name="Lu J.J."/>
            <person name="Wang J.F."/>
            <person name="Hu X.F."/>
        </authorList>
    </citation>
    <scope>NUCLEOTIDE SEQUENCE [LARGE SCALE GENOMIC DNA]</scope>
    <source>
        <strain evidence="3 4">KNP414</strain>
    </source>
</reference>
<feature type="chain" id="PRO_5038870835" evidence="1">
    <location>
        <begin position="23"/>
        <end position="530"/>
    </location>
</feature>
<accession>F8FHF5</accession>
<sequence length="530" mass="57594">MKRKNWSMKLSAVMAGALLVLAGCQPVSNVDVNKVINGSFAVKSGEGRSTVALELTPSASSTQTPEEKKAFELLSKLKLDITEAKTQDALHASIKGNLEYSKGKIPFHLEVSETDYILWLEGAKKPIVFKSNAAAFPQGAPGGVELSEKLQKQIEELAKKAVEEAPGLGGFFVNNFPNPSKITAGQVTETVYGESLSLTKVHAEVYGTELVTLIKGFLTNVLADDAGLKEFIGTLYDLYAPFVKTILEEQNEAGSEQMKAAIEPYLNNKTLAVEFLHTYIKTSLQQAIAQYDQTVASMTEGGGEALKPILSDKHWIKLDLWVDKDYLPRKSAFEWNLTLPENGSSAIQGIKVTSTSENWNLNKPVSVSKVDVSDGVTEWEPSSRITAGKLLAALEPNSALYKLLKDDLHVTRKNIRLAAAPAGEVYGTQPYNDNGTVMVPVRFVTEQLDADVKWNGETKQVTITDPLSGSIIELTIGSTEAVVSGKTLTLEKPAQLVNSTTYVPVRVVSEGMGADVAWEQETQTVVITRE</sequence>
<evidence type="ECO:0000256" key="1">
    <source>
        <dbReference type="SAM" id="SignalP"/>
    </source>
</evidence>
<gene>
    <name evidence="3" type="ordered locus">KNP414_03724</name>
</gene>
<evidence type="ECO:0000313" key="3">
    <source>
        <dbReference type="EMBL" id="AEI42263.1"/>
    </source>
</evidence>
<feature type="domain" description="Copper amine oxidase-like N-terminal" evidence="2">
    <location>
        <begin position="428"/>
        <end position="527"/>
    </location>
</feature>
<dbReference type="PROSITE" id="PS51257">
    <property type="entry name" value="PROKAR_LIPOPROTEIN"/>
    <property type="match status" value="1"/>
</dbReference>